<proteinExistence type="predicted"/>
<dbReference type="Proteomes" id="UP000320055">
    <property type="component" value="Unassembled WGS sequence"/>
</dbReference>
<protein>
    <submittedName>
        <fullName evidence="1">Uncharacterized protein</fullName>
    </submittedName>
</protein>
<sequence length="46" mass="5358">MILSFKHFLVQSVIKKHKIRLDKLAINHQQLTTSHKLLTTNHLDPA</sequence>
<reference evidence="1 2" key="1">
    <citation type="submission" date="2019-01" db="EMBL/GenBank/DDBJ databases">
        <authorList>
            <person name="Brito A."/>
        </authorList>
    </citation>
    <scope>NUCLEOTIDE SEQUENCE [LARGE SCALE GENOMIC DNA]</scope>
    <source>
        <strain evidence="1">1</strain>
    </source>
</reference>
<name>A0A563VMB5_9CYAN</name>
<evidence type="ECO:0000313" key="1">
    <source>
        <dbReference type="EMBL" id="VEP12596.1"/>
    </source>
</evidence>
<dbReference type="EMBL" id="CAACVJ010000063">
    <property type="protein sequence ID" value="VEP12596.1"/>
    <property type="molecule type" value="Genomic_DNA"/>
</dbReference>
<organism evidence="1 2">
    <name type="scientific">Hyella patelloides LEGE 07179</name>
    <dbReference type="NCBI Taxonomy" id="945734"/>
    <lineage>
        <taxon>Bacteria</taxon>
        <taxon>Bacillati</taxon>
        <taxon>Cyanobacteriota</taxon>
        <taxon>Cyanophyceae</taxon>
        <taxon>Pleurocapsales</taxon>
        <taxon>Hyellaceae</taxon>
        <taxon>Hyella</taxon>
    </lineage>
</organism>
<dbReference type="AlphaFoldDB" id="A0A563VMB5"/>
<accession>A0A563VMB5</accession>
<evidence type="ECO:0000313" key="2">
    <source>
        <dbReference type="Proteomes" id="UP000320055"/>
    </source>
</evidence>
<gene>
    <name evidence="1" type="ORF">H1P_1550011</name>
</gene>
<keyword evidence="2" id="KW-1185">Reference proteome</keyword>